<proteinExistence type="predicted"/>
<keyword evidence="4 5" id="KW-0472">Membrane</keyword>
<protein>
    <submittedName>
        <fullName evidence="6">AEC family transporter</fullName>
    </submittedName>
</protein>
<dbReference type="Pfam" id="PF03547">
    <property type="entry name" value="Mem_trans"/>
    <property type="match status" value="1"/>
</dbReference>
<keyword evidence="2 5" id="KW-0812">Transmembrane</keyword>
<evidence type="ECO:0000256" key="3">
    <source>
        <dbReference type="ARBA" id="ARBA00022989"/>
    </source>
</evidence>
<dbReference type="RefSeq" id="WP_209314947.1">
    <property type="nucleotide sequence ID" value="NZ_JAAVJC010000492.1"/>
</dbReference>
<reference evidence="6 7" key="1">
    <citation type="submission" date="2020-03" db="EMBL/GenBank/DDBJ databases">
        <title>Draft genome of Streptomyces sp. ventii, isolated from the Axial Seamount in the Pacific Ocean, and resequencing of the two type strains Streptomyces lonarensis strain NCL 716 and Streptomyces bohaiensis strain 11A07.</title>
        <authorList>
            <person name="Loughran R.M."/>
            <person name="Pfannmuller K.M."/>
            <person name="Wasson B.J."/>
            <person name="Deadmond M.C."/>
            <person name="Paddock B.E."/>
            <person name="Koyack M.J."/>
            <person name="Gallegos D.A."/>
            <person name="Mitchell E.A."/>
            <person name="Ushijima B."/>
            <person name="Saw J.H."/>
            <person name="Mcphail K.L."/>
            <person name="Videau P."/>
        </authorList>
    </citation>
    <scope>NUCLEOTIDE SEQUENCE [LARGE SCALE GENOMIC DNA]</scope>
    <source>
        <strain evidence="6 7">11A07</strain>
    </source>
</reference>
<evidence type="ECO:0000256" key="2">
    <source>
        <dbReference type="ARBA" id="ARBA00022692"/>
    </source>
</evidence>
<organism evidence="6 7">
    <name type="scientific">Streptomyces bohaiensis</name>
    <dbReference type="NCBI Taxonomy" id="1431344"/>
    <lineage>
        <taxon>Bacteria</taxon>
        <taxon>Bacillati</taxon>
        <taxon>Actinomycetota</taxon>
        <taxon>Actinomycetes</taxon>
        <taxon>Kitasatosporales</taxon>
        <taxon>Streptomycetaceae</taxon>
        <taxon>Streptomyces</taxon>
    </lineage>
</organism>
<dbReference type="EMBL" id="JAAVJC010000492">
    <property type="protein sequence ID" value="NJQ17943.1"/>
    <property type="molecule type" value="Genomic_DNA"/>
</dbReference>
<dbReference type="Proteomes" id="UP000727056">
    <property type="component" value="Unassembled WGS sequence"/>
</dbReference>
<keyword evidence="3 5" id="KW-1133">Transmembrane helix</keyword>
<evidence type="ECO:0000313" key="7">
    <source>
        <dbReference type="Proteomes" id="UP000727056"/>
    </source>
</evidence>
<evidence type="ECO:0000256" key="5">
    <source>
        <dbReference type="SAM" id="Phobius"/>
    </source>
</evidence>
<dbReference type="InterPro" id="IPR004776">
    <property type="entry name" value="Mem_transp_PIN-like"/>
</dbReference>
<comment type="caution">
    <text evidence="6">The sequence shown here is derived from an EMBL/GenBank/DDBJ whole genome shotgun (WGS) entry which is preliminary data.</text>
</comment>
<name>A0ABX1CIG5_9ACTN</name>
<feature type="non-terminal residue" evidence="6">
    <location>
        <position position="66"/>
    </location>
</feature>
<feature type="transmembrane region" description="Helical" evidence="5">
    <location>
        <begin position="6"/>
        <end position="22"/>
    </location>
</feature>
<evidence type="ECO:0000256" key="4">
    <source>
        <dbReference type="ARBA" id="ARBA00023136"/>
    </source>
</evidence>
<sequence length="66" mass="6753">MGGVITGFATISVIIAVGYAAGRFDVLGENGRQVLTRLAFSIATPALLFTVMADADLSVILSAPLV</sequence>
<keyword evidence="7" id="KW-1185">Reference proteome</keyword>
<comment type="subcellular location">
    <subcellularLocation>
        <location evidence="1">Membrane</location>
        <topology evidence="1">Multi-pass membrane protein</topology>
    </subcellularLocation>
</comment>
<gene>
    <name evidence="6" type="ORF">HCN52_24185</name>
</gene>
<evidence type="ECO:0000313" key="6">
    <source>
        <dbReference type="EMBL" id="NJQ17943.1"/>
    </source>
</evidence>
<accession>A0ABX1CIG5</accession>
<feature type="transmembrane region" description="Helical" evidence="5">
    <location>
        <begin position="34"/>
        <end position="53"/>
    </location>
</feature>
<evidence type="ECO:0000256" key="1">
    <source>
        <dbReference type="ARBA" id="ARBA00004141"/>
    </source>
</evidence>